<keyword evidence="4" id="KW-1185">Reference proteome</keyword>
<accession>A0A5J5FT51</accession>
<dbReference type="InterPro" id="IPR010091">
    <property type="entry name" value="Thiazolinyl_imide_reductase"/>
</dbReference>
<dbReference type="PANTHER" id="PTHR43377:SF1">
    <property type="entry name" value="BILIVERDIN REDUCTASE A"/>
    <property type="match status" value="1"/>
</dbReference>
<protein>
    <submittedName>
        <fullName evidence="3">Thiazolinyl imide reductase</fullName>
    </submittedName>
</protein>
<dbReference type="AlphaFoldDB" id="A0A5J5FT51"/>
<dbReference type="InterPro" id="IPR048655">
    <property type="entry name" value="Irp3-like_C"/>
</dbReference>
<evidence type="ECO:0000313" key="4">
    <source>
        <dbReference type="Proteomes" id="UP000335415"/>
    </source>
</evidence>
<dbReference type="RefSeq" id="WP_150436907.1">
    <property type="nucleotide sequence ID" value="NZ_VYKJ01000013.1"/>
</dbReference>
<gene>
    <name evidence="3" type="ORF">FJU30_20870</name>
</gene>
<feature type="domain" description="Thiazolinyl imine reductase-like C-terminal" evidence="2">
    <location>
        <begin position="149"/>
        <end position="249"/>
    </location>
</feature>
<dbReference type="InterPro" id="IPR000683">
    <property type="entry name" value="Gfo/Idh/MocA-like_OxRdtase_N"/>
</dbReference>
<name>A0A5J5FT51_9GAMM</name>
<organism evidence="3 4">
    <name type="scientific">Affinibrenneria salicis</name>
    <dbReference type="NCBI Taxonomy" id="2590031"/>
    <lineage>
        <taxon>Bacteria</taxon>
        <taxon>Pseudomonadati</taxon>
        <taxon>Pseudomonadota</taxon>
        <taxon>Gammaproteobacteria</taxon>
        <taxon>Enterobacterales</taxon>
        <taxon>Pectobacteriaceae</taxon>
        <taxon>Affinibrenneria</taxon>
    </lineage>
</organism>
<dbReference type="Pfam" id="PF01408">
    <property type="entry name" value="GFO_IDH_MocA"/>
    <property type="match status" value="1"/>
</dbReference>
<dbReference type="SUPFAM" id="SSF51735">
    <property type="entry name" value="NAD(P)-binding Rossmann-fold domains"/>
    <property type="match status" value="1"/>
</dbReference>
<evidence type="ECO:0000313" key="3">
    <source>
        <dbReference type="EMBL" id="KAA8996662.1"/>
    </source>
</evidence>
<evidence type="ECO:0000259" key="1">
    <source>
        <dbReference type="Pfam" id="PF01408"/>
    </source>
</evidence>
<dbReference type="Proteomes" id="UP000335415">
    <property type="component" value="Unassembled WGS sequence"/>
</dbReference>
<dbReference type="Gene3D" id="3.40.50.720">
    <property type="entry name" value="NAD(P)-binding Rossmann-like Domain"/>
    <property type="match status" value="1"/>
</dbReference>
<dbReference type="NCBIfam" id="TIGR01761">
    <property type="entry name" value="thiaz-red"/>
    <property type="match status" value="1"/>
</dbReference>
<dbReference type="PANTHER" id="PTHR43377">
    <property type="entry name" value="BILIVERDIN REDUCTASE A"/>
    <property type="match status" value="1"/>
</dbReference>
<comment type="caution">
    <text evidence="3">The sequence shown here is derived from an EMBL/GenBank/DDBJ whole genome shotgun (WGS) entry which is preliminary data.</text>
</comment>
<evidence type="ECO:0000259" key="2">
    <source>
        <dbReference type="Pfam" id="PF21390"/>
    </source>
</evidence>
<feature type="domain" description="Gfo/Idh/MocA-like oxidoreductase N-terminal" evidence="1">
    <location>
        <begin position="9"/>
        <end position="124"/>
    </location>
</feature>
<dbReference type="GO" id="GO:0000166">
    <property type="term" value="F:nucleotide binding"/>
    <property type="evidence" value="ECO:0007669"/>
    <property type="project" value="InterPro"/>
</dbReference>
<reference evidence="3 4" key="1">
    <citation type="submission" date="2019-09" db="EMBL/GenBank/DDBJ databases">
        <authorList>
            <person name="Li Y."/>
        </authorList>
    </citation>
    <scope>NUCLEOTIDE SEQUENCE [LARGE SCALE GENOMIC DNA]</scope>
    <source>
        <strain evidence="3 4">L3-3HA</strain>
    </source>
</reference>
<dbReference type="Pfam" id="PF21390">
    <property type="entry name" value="Irp3-like_C"/>
    <property type="match status" value="1"/>
</dbReference>
<dbReference type="EMBL" id="VYKJ01000013">
    <property type="protein sequence ID" value="KAA8996662.1"/>
    <property type="molecule type" value="Genomic_DNA"/>
</dbReference>
<dbReference type="Gene3D" id="3.30.360.10">
    <property type="entry name" value="Dihydrodipicolinate Reductase, domain 2"/>
    <property type="match status" value="1"/>
</dbReference>
<dbReference type="InterPro" id="IPR036291">
    <property type="entry name" value="NAD(P)-bd_dom_sf"/>
</dbReference>
<proteinExistence type="predicted"/>
<dbReference type="InterPro" id="IPR051450">
    <property type="entry name" value="Gfo/Idh/MocA_Oxidoreductases"/>
</dbReference>
<sequence>MNGQTRRLRTIVCGTTFGQTYLNGIDRERNDFELAGIVARGSAFAHQCAGRFGVPLYTSIADLPPGIDLACVVVRSGVVGGAGTCLAKALLERGIHVLQEQPLHPDELADLLRVARQQGCQYRLNGFYPDVESVAHFIRVARYVLSQRRAIFLDAACSIHVLYPLMDIISQMLGTLRPWSFTHQPVSGAVESVFTCVGGVVGGVPLTLRVQNQLDPRDPDNHIHLFHQISLGTEGGTLTLIDSHGQILWHPRMHLLRRKDGVIDLSANNEALNLSVSTLIGNGEAPSYHRVFNDYWSRATGRALQRFRAEILSGENNPARIQSMLAVCRAWSKLGMQLGPPRAVTPPESLPLAAETILANIESIAGS</sequence>
<dbReference type="OrthoDB" id="9760689at2"/>